<dbReference type="PROSITE" id="PS50024">
    <property type="entry name" value="SEA"/>
    <property type="match status" value="1"/>
</dbReference>
<keyword evidence="5 11" id="KW-0418">Kinase</keyword>
<dbReference type="EMBL" id="JARQWQ010000013">
    <property type="protein sequence ID" value="KAK2568048.1"/>
    <property type="molecule type" value="Genomic_DNA"/>
</dbReference>
<keyword evidence="12" id="KW-1185">Reference proteome</keyword>
<evidence type="ECO:0000256" key="4">
    <source>
        <dbReference type="ARBA" id="ARBA00022741"/>
    </source>
</evidence>
<dbReference type="AlphaFoldDB" id="A0AAD9QV22"/>
<dbReference type="PANTHER" id="PTHR44899:SF3">
    <property type="entry name" value="SERINE_THREONINE-PROTEIN KINASE NEK1"/>
    <property type="match status" value="1"/>
</dbReference>
<dbReference type="GO" id="GO:0004674">
    <property type="term" value="F:protein serine/threonine kinase activity"/>
    <property type="evidence" value="ECO:0007669"/>
    <property type="project" value="UniProtKB-KW"/>
</dbReference>
<reference evidence="11" key="2">
    <citation type="journal article" date="2023" name="Science">
        <title>Genomic signatures of disease resistance in endangered staghorn corals.</title>
        <authorList>
            <person name="Vollmer S.V."/>
            <person name="Selwyn J.D."/>
            <person name="Despard B.A."/>
            <person name="Roesel C.L."/>
        </authorList>
    </citation>
    <scope>NUCLEOTIDE SEQUENCE</scope>
    <source>
        <strain evidence="11">K2</strain>
    </source>
</reference>
<dbReference type="SUPFAM" id="SSF82671">
    <property type="entry name" value="SEA domain"/>
    <property type="match status" value="1"/>
</dbReference>
<dbReference type="GO" id="GO:0005524">
    <property type="term" value="F:ATP binding"/>
    <property type="evidence" value="ECO:0007669"/>
    <property type="project" value="UniProtKB-KW"/>
</dbReference>
<gene>
    <name evidence="11" type="ORF">P5673_007962</name>
</gene>
<dbReference type="InterPro" id="IPR000082">
    <property type="entry name" value="SEA_dom"/>
</dbReference>
<dbReference type="EC" id="2.7.11.1" evidence="1"/>
<dbReference type="Gene3D" id="3.30.70.960">
    <property type="entry name" value="SEA domain"/>
    <property type="match status" value="1"/>
</dbReference>
<organism evidence="11 12">
    <name type="scientific">Acropora cervicornis</name>
    <name type="common">Staghorn coral</name>
    <dbReference type="NCBI Taxonomy" id="6130"/>
    <lineage>
        <taxon>Eukaryota</taxon>
        <taxon>Metazoa</taxon>
        <taxon>Cnidaria</taxon>
        <taxon>Anthozoa</taxon>
        <taxon>Hexacorallia</taxon>
        <taxon>Scleractinia</taxon>
        <taxon>Astrocoeniina</taxon>
        <taxon>Acroporidae</taxon>
        <taxon>Acropora</taxon>
    </lineage>
</organism>
<protein>
    <recommendedName>
        <fullName evidence="1">non-specific serine/threonine protein kinase</fullName>
        <ecNumber evidence="1">2.7.11.1</ecNumber>
    </recommendedName>
</protein>
<keyword evidence="2" id="KW-0723">Serine/threonine-protein kinase</keyword>
<evidence type="ECO:0000256" key="8">
    <source>
        <dbReference type="ARBA" id="ARBA00048679"/>
    </source>
</evidence>
<dbReference type="Gene3D" id="1.10.510.10">
    <property type="entry name" value="Transferase(Phosphotransferase) domain 1"/>
    <property type="match status" value="2"/>
</dbReference>
<evidence type="ECO:0000256" key="6">
    <source>
        <dbReference type="ARBA" id="ARBA00022840"/>
    </source>
</evidence>
<evidence type="ECO:0000256" key="3">
    <source>
        <dbReference type="ARBA" id="ARBA00022679"/>
    </source>
</evidence>
<evidence type="ECO:0000259" key="9">
    <source>
        <dbReference type="PROSITE" id="PS50011"/>
    </source>
</evidence>
<feature type="domain" description="SEA" evidence="10">
    <location>
        <begin position="701"/>
        <end position="811"/>
    </location>
</feature>
<proteinExistence type="predicted"/>
<keyword evidence="3" id="KW-0808">Transferase</keyword>
<evidence type="ECO:0000259" key="10">
    <source>
        <dbReference type="PROSITE" id="PS50024"/>
    </source>
</evidence>
<dbReference type="PROSITE" id="PS50011">
    <property type="entry name" value="PROTEIN_KINASE_DOM"/>
    <property type="match status" value="1"/>
</dbReference>
<accession>A0AAD9QV22</accession>
<reference evidence="11" key="1">
    <citation type="journal article" date="2023" name="G3 (Bethesda)">
        <title>Whole genome assembly and annotation of the endangered Caribbean coral Acropora cervicornis.</title>
        <authorList>
            <person name="Selwyn J.D."/>
            <person name="Vollmer S.V."/>
        </authorList>
    </citation>
    <scope>NUCLEOTIDE SEQUENCE</scope>
    <source>
        <strain evidence="11">K2</strain>
    </source>
</reference>
<sequence>MLKNIFLTKNGVVKLGDFGIARVLHSTVELARTAIGTPYYLSPEICENRPYNNKRGSYPPIPYKYSPDIRGLVAQLLKRNAHDRPSINSVLKKPFIQKRIEKFLTQDVMADEFSHTVIHRKPLGVIGQQRILPAKPVKQVHAPQRYSDPKAKYGVSVAKKRPAPAKAHQYKPVLHNYETKLFRNTNVNQSASTSNFSGEVSTVVKRTAIMLSKSLSLCQKKSDATYRATTDRAGLVVINSKTSITSSSSYLAEHITRLPSPSFYYRHSRLERDNSTRQIYPTMSLFTIRNEESYYSDSVDESKAATHDQIPQTDSRNLIVGEVSSNQSFTLASVFTWPSSRFTRMSASSPAFIAFSSKGLLNTATLSTIHVDSVNQMVSSLAKLSLSIFSLPSLSPTRSPQASKKMPLRTIESSLHSSLTSSLSSVLTSPATFSELRPSILASMLSSQSFTLASVFTWPSSRFTRMRASSPAFVASSSQVLLNITTLSTIHVDSVNQMVSSSAKLSLSIFSLPSLSPTRSPQASKKMPLRTIESSLHSSLTSSLSSVLTSPATFSGLRPSLLASTLLPSISVSSSLSPGSSSFATSQFSVSQSSSFSRNALSSVIIISSMSSVIPTESVALRTKPGLSATLPLFSAISSQSSPQHHTPRLVSYGRSEITYLSSQTIQNNTANMTSAKISQKTQTNSVSSSIIPHQPIIPNDTRILMLNFSLLNEVFHSDLSNESSMRRMNLSQRVHFTLWSLFNTALEGFKDIQVIQFRNGSVKVDSELRVSSHSSVIPDHVRQTLLGSNGTNREGFIFDKISVKELCTPGFCMNLGSCQQDENGANCRFVSLRIINSGLSFSFKDSFIDQ</sequence>
<dbReference type="InterPro" id="IPR036364">
    <property type="entry name" value="SEA_dom_sf"/>
</dbReference>
<dbReference type="InterPro" id="IPR051131">
    <property type="entry name" value="NEK_Ser/Thr_kinase_NIMA"/>
</dbReference>
<name>A0AAD9QV22_ACRCE</name>
<dbReference type="InterPro" id="IPR000719">
    <property type="entry name" value="Prot_kinase_dom"/>
</dbReference>
<dbReference type="InterPro" id="IPR011009">
    <property type="entry name" value="Kinase-like_dom_sf"/>
</dbReference>
<comment type="catalytic activity">
    <reaction evidence="8">
        <text>L-seryl-[protein] + ATP = O-phospho-L-seryl-[protein] + ADP + H(+)</text>
        <dbReference type="Rhea" id="RHEA:17989"/>
        <dbReference type="Rhea" id="RHEA-COMP:9863"/>
        <dbReference type="Rhea" id="RHEA-COMP:11604"/>
        <dbReference type="ChEBI" id="CHEBI:15378"/>
        <dbReference type="ChEBI" id="CHEBI:29999"/>
        <dbReference type="ChEBI" id="CHEBI:30616"/>
        <dbReference type="ChEBI" id="CHEBI:83421"/>
        <dbReference type="ChEBI" id="CHEBI:456216"/>
        <dbReference type="EC" id="2.7.11.1"/>
    </reaction>
</comment>
<keyword evidence="6" id="KW-0067">ATP-binding</keyword>
<dbReference type="PANTHER" id="PTHR44899">
    <property type="entry name" value="CAMK FAMILY PROTEIN KINASE"/>
    <property type="match status" value="1"/>
</dbReference>
<evidence type="ECO:0000313" key="12">
    <source>
        <dbReference type="Proteomes" id="UP001249851"/>
    </source>
</evidence>
<dbReference type="SUPFAM" id="SSF56112">
    <property type="entry name" value="Protein kinase-like (PK-like)"/>
    <property type="match status" value="1"/>
</dbReference>
<evidence type="ECO:0000256" key="5">
    <source>
        <dbReference type="ARBA" id="ARBA00022777"/>
    </source>
</evidence>
<comment type="caution">
    <text evidence="11">The sequence shown here is derived from an EMBL/GenBank/DDBJ whole genome shotgun (WGS) entry which is preliminary data.</text>
</comment>
<evidence type="ECO:0000256" key="2">
    <source>
        <dbReference type="ARBA" id="ARBA00022527"/>
    </source>
</evidence>
<evidence type="ECO:0000256" key="1">
    <source>
        <dbReference type="ARBA" id="ARBA00012513"/>
    </source>
</evidence>
<keyword evidence="4" id="KW-0547">Nucleotide-binding</keyword>
<feature type="domain" description="Protein kinase" evidence="9">
    <location>
        <begin position="1"/>
        <end position="171"/>
    </location>
</feature>
<dbReference type="Pfam" id="PF01390">
    <property type="entry name" value="SEA"/>
    <property type="match status" value="1"/>
</dbReference>
<evidence type="ECO:0000313" key="11">
    <source>
        <dbReference type="EMBL" id="KAK2568048.1"/>
    </source>
</evidence>
<comment type="catalytic activity">
    <reaction evidence="7">
        <text>L-threonyl-[protein] + ATP = O-phospho-L-threonyl-[protein] + ADP + H(+)</text>
        <dbReference type="Rhea" id="RHEA:46608"/>
        <dbReference type="Rhea" id="RHEA-COMP:11060"/>
        <dbReference type="Rhea" id="RHEA-COMP:11605"/>
        <dbReference type="ChEBI" id="CHEBI:15378"/>
        <dbReference type="ChEBI" id="CHEBI:30013"/>
        <dbReference type="ChEBI" id="CHEBI:30616"/>
        <dbReference type="ChEBI" id="CHEBI:61977"/>
        <dbReference type="ChEBI" id="CHEBI:456216"/>
        <dbReference type="EC" id="2.7.11.1"/>
    </reaction>
</comment>
<dbReference type="Proteomes" id="UP001249851">
    <property type="component" value="Unassembled WGS sequence"/>
</dbReference>
<evidence type="ECO:0000256" key="7">
    <source>
        <dbReference type="ARBA" id="ARBA00047899"/>
    </source>
</evidence>
<dbReference type="Pfam" id="PF00069">
    <property type="entry name" value="Pkinase"/>
    <property type="match status" value="1"/>
</dbReference>